<evidence type="ECO:0000313" key="2">
    <source>
        <dbReference type="Proteomes" id="UP001249851"/>
    </source>
</evidence>
<keyword evidence="2" id="KW-1185">Reference proteome</keyword>
<reference evidence="1" key="2">
    <citation type="journal article" date="2023" name="Science">
        <title>Genomic signatures of disease resistance in endangered staghorn corals.</title>
        <authorList>
            <person name="Vollmer S.V."/>
            <person name="Selwyn J.D."/>
            <person name="Despard B.A."/>
            <person name="Roesel C.L."/>
        </authorList>
    </citation>
    <scope>NUCLEOTIDE SEQUENCE</scope>
    <source>
        <strain evidence="1">K2</strain>
    </source>
</reference>
<proteinExistence type="predicted"/>
<protein>
    <submittedName>
        <fullName evidence="1">Uncharacterized protein</fullName>
    </submittedName>
</protein>
<evidence type="ECO:0000313" key="1">
    <source>
        <dbReference type="EMBL" id="KAK2557458.1"/>
    </source>
</evidence>
<comment type="caution">
    <text evidence="1">The sequence shown here is derived from an EMBL/GenBank/DDBJ whole genome shotgun (WGS) entry which is preliminary data.</text>
</comment>
<dbReference type="EMBL" id="JARQWQ010000049">
    <property type="protein sequence ID" value="KAK2557458.1"/>
    <property type="molecule type" value="Genomic_DNA"/>
</dbReference>
<name>A0AAD9QA73_ACRCE</name>
<reference evidence="1" key="1">
    <citation type="journal article" date="2023" name="G3 (Bethesda)">
        <title>Whole genome assembly and annotation of the endangered Caribbean coral Acropora cervicornis.</title>
        <authorList>
            <person name="Selwyn J.D."/>
            <person name="Vollmer S.V."/>
        </authorList>
    </citation>
    <scope>NUCLEOTIDE SEQUENCE</scope>
    <source>
        <strain evidence="1">K2</strain>
    </source>
</reference>
<gene>
    <name evidence="1" type="ORF">P5673_020189</name>
</gene>
<sequence>MSAKKRRILMTQWTGEAWRKLSSVKMFAKKLFMKTGCLITADGSDDDMIKPQGLQPYSF</sequence>
<organism evidence="1 2">
    <name type="scientific">Acropora cervicornis</name>
    <name type="common">Staghorn coral</name>
    <dbReference type="NCBI Taxonomy" id="6130"/>
    <lineage>
        <taxon>Eukaryota</taxon>
        <taxon>Metazoa</taxon>
        <taxon>Cnidaria</taxon>
        <taxon>Anthozoa</taxon>
        <taxon>Hexacorallia</taxon>
        <taxon>Scleractinia</taxon>
        <taxon>Astrocoeniina</taxon>
        <taxon>Acroporidae</taxon>
        <taxon>Acropora</taxon>
    </lineage>
</organism>
<accession>A0AAD9QA73</accession>
<dbReference type="AlphaFoldDB" id="A0AAD9QA73"/>
<dbReference type="Proteomes" id="UP001249851">
    <property type="component" value="Unassembled WGS sequence"/>
</dbReference>